<dbReference type="Gene3D" id="3.30.70.330">
    <property type="match status" value="1"/>
</dbReference>
<name>A0A086SZJ1_HAPC1</name>
<accession>A0A086SZJ1</accession>
<feature type="region of interest" description="Disordered" evidence="3">
    <location>
        <begin position="1"/>
        <end position="59"/>
    </location>
</feature>
<dbReference type="Proteomes" id="UP000029964">
    <property type="component" value="Unassembled WGS sequence"/>
</dbReference>
<reference evidence="6" key="1">
    <citation type="journal article" date="2014" name="Genome Announc.">
        <title>Genome sequence and annotation of Acremonium chrysogenum, producer of the beta-lactam antibiotic cephalosporin C.</title>
        <authorList>
            <person name="Terfehr D."/>
            <person name="Dahlmann T.A."/>
            <person name="Specht T."/>
            <person name="Zadra I."/>
            <person name="Kuernsteiner H."/>
            <person name="Kueck U."/>
        </authorList>
    </citation>
    <scope>NUCLEOTIDE SEQUENCE [LARGE SCALE GENOMIC DNA]</scope>
    <source>
        <strain evidence="6">ATCC 11550 / CBS 779.69 / DSM 880 / IAM 14645 / JCM 23072 / IMI 49137</strain>
    </source>
</reference>
<dbReference type="PANTHER" id="PTHR23236:SF11">
    <property type="entry name" value="EUKARYOTIC TRANSLATION INITIATION FACTOR 4H"/>
    <property type="match status" value="1"/>
</dbReference>
<evidence type="ECO:0000256" key="1">
    <source>
        <dbReference type="ARBA" id="ARBA00022884"/>
    </source>
</evidence>
<dbReference type="SMART" id="SM00360">
    <property type="entry name" value="RRM"/>
    <property type="match status" value="1"/>
</dbReference>
<dbReference type="SUPFAM" id="SSF54928">
    <property type="entry name" value="RNA-binding domain, RBD"/>
    <property type="match status" value="1"/>
</dbReference>
<dbReference type="Pfam" id="PF00076">
    <property type="entry name" value="RRM_1"/>
    <property type="match status" value="1"/>
</dbReference>
<dbReference type="GO" id="GO:0005730">
    <property type="term" value="C:nucleolus"/>
    <property type="evidence" value="ECO:0007669"/>
    <property type="project" value="TreeGrafter"/>
</dbReference>
<evidence type="ECO:0000256" key="3">
    <source>
        <dbReference type="SAM" id="MobiDB-lite"/>
    </source>
</evidence>
<feature type="compositionally biased region" description="Basic residues" evidence="3">
    <location>
        <begin position="547"/>
        <end position="556"/>
    </location>
</feature>
<dbReference type="PROSITE" id="PS50102">
    <property type="entry name" value="RRM"/>
    <property type="match status" value="1"/>
</dbReference>
<dbReference type="InterPro" id="IPR012677">
    <property type="entry name" value="Nucleotide-bd_a/b_plait_sf"/>
</dbReference>
<dbReference type="STRING" id="857340.A0A086SZJ1"/>
<dbReference type="InterPro" id="IPR000504">
    <property type="entry name" value="RRM_dom"/>
</dbReference>
<comment type="caution">
    <text evidence="5">The sequence shown here is derived from an EMBL/GenBank/DDBJ whole genome shotgun (WGS) entry which is preliminary data.</text>
</comment>
<feature type="compositionally biased region" description="Pro residues" evidence="3">
    <location>
        <begin position="176"/>
        <end position="186"/>
    </location>
</feature>
<feature type="compositionally biased region" description="Low complexity" evidence="3">
    <location>
        <begin position="516"/>
        <end position="535"/>
    </location>
</feature>
<keyword evidence="1 2" id="KW-0694">RNA-binding</keyword>
<dbReference type="OrthoDB" id="48651at2759"/>
<feature type="compositionally biased region" description="Gly residues" evidence="3">
    <location>
        <begin position="483"/>
        <end position="503"/>
    </location>
</feature>
<feature type="compositionally biased region" description="Basic and acidic residues" evidence="3">
    <location>
        <begin position="419"/>
        <end position="430"/>
    </location>
</feature>
<protein>
    <submittedName>
        <fullName evidence="5">RNA-binding protein-like protein</fullName>
    </submittedName>
</protein>
<dbReference type="AlphaFoldDB" id="A0A086SZJ1"/>
<feature type="compositionally biased region" description="Low complexity" evidence="3">
    <location>
        <begin position="312"/>
        <end position="331"/>
    </location>
</feature>
<feature type="compositionally biased region" description="Basic and acidic residues" evidence="3">
    <location>
        <begin position="269"/>
        <end position="302"/>
    </location>
</feature>
<dbReference type="EMBL" id="JPKY01000092">
    <property type="protein sequence ID" value="KFH42523.1"/>
    <property type="molecule type" value="Genomic_DNA"/>
</dbReference>
<feature type="compositionally biased region" description="Basic and acidic residues" evidence="3">
    <location>
        <begin position="224"/>
        <end position="235"/>
    </location>
</feature>
<feature type="compositionally biased region" description="Basic and acidic residues" evidence="3">
    <location>
        <begin position="367"/>
        <end position="411"/>
    </location>
</feature>
<evidence type="ECO:0000259" key="4">
    <source>
        <dbReference type="PROSITE" id="PS50102"/>
    </source>
</evidence>
<sequence>MAPKKKEQQKMSLGDFLTDPGTGGSWADEVEETYGTQQLPPSDRPRPMGGSSSWADRGYSVRESIPATLPDKPPYTAHLGNLSYDATVDTVTEFFEGCEVVSVRIIEDRDMQRPKGFGYVEFSNVEGLKKALTLDGESFQGRMIKIKIADPPRGGDSGRGDFIRDMGDWTRKGPLEPAPTRGPPRGGPDFGERRLPRDPNAPEPKAARDLTWERRGPLAPLPQEEGRAESREGRQQRPAPEGLGERGGSSRGRQAPAWGEGRPEGSGPPRREYSERPERPERPERAPTAAEKDMQWRERMRPDASQTSREGSAPGSPVAPAAVPAPAGRPRLNLQKRTVSEATDAASTAGSDSKASPFGAARPIDTAAREKEVEEKRQQALREKREADEKAKEERRLAKEAAAKAEAEGAKAEAASEAGETKQEEAKGETEAEAAAETQQNGEATSEQKIPIRTREPRDAAANPNAKPRPFDAGNWRSASGDGPRGGRGGARGGGRGGRGGGAPRHDVRSPRTNGPPGQQPGSPASPAAAEPETPTQDEDGWTTVPKKGRQARPLA</sequence>
<dbReference type="InterPro" id="IPR035979">
    <property type="entry name" value="RBD_domain_sf"/>
</dbReference>
<evidence type="ECO:0000313" key="6">
    <source>
        <dbReference type="Proteomes" id="UP000029964"/>
    </source>
</evidence>
<evidence type="ECO:0000256" key="2">
    <source>
        <dbReference type="PROSITE-ProRule" id="PRU00176"/>
    </source>
</evidence>
<feature type="compositionally biased region" description="Basic and acidic residues" evidence="3">
    <location>
        <begin position="156"/>
        <end position="174"/>
    </location>
</feature>
<organism evidence="5 6">
    <name type="scientific">Hapsidospora chrysogenum (strain ATCC 11550 / CBS 779.69 / DSM 880 / IAM 14645 / JCM 23072 / IMI 49137)</name>
    <name type="common">Acremonium chrysogenum</name>
    <dbReference type="NCBI Taxonomy" id="857340"/>
    <lineage>
        <taxon>Eukaryota</taxon>
        <taxon>Fungi</taxon>
        <taxon>Dikarya</taxon>
        <taxon>Ascomycota</taxon>
        <taxon>Pezizomycotina</taxon>
        <taxon>Sordariomycetes</taxon>
        <taxon>Hypocreomycetidae</taxon>
        <taxon>Hypocreales</taxon>
        <taxon>Bionectriaceae</taxon>
        <taxon>Hapsidospora</taxon>
    </lineage>
</organism>
<feature type="domain" description="RRM" evidence="4">
    <location>
        <begin position="75"/>
        <end position="151"/>
    </location>
</feature>
<dbReference type="HOGENOM" id="CLU_030044_0_1_1"/>
<proteinExistence type="predicted"/>
<dbReference type="GO" id="GO:0003723">
    <property type="term" value="F:RNA binding"/>
    <property type="evidence" value="ECO:0007669"/>
    <property type="project" value="UniProtKB-UniRule"/>
</dbReference>
<feature type="compositionally biased region" description="Basic and acidic residues" evidence="3">
    <location>
        <begin position="205"/>
        <end position="216"/>
    </location>
</feature>
<gene>
    <name evidence="5" type="ORF">ACRE_067610</name>
</gene>
<feature type="compositionally biased region" description="Low complexity" evidence="3">
    <location>
        <begin position="340"/>
        <end position="356"/>
    </location>
</feature>
<dbReference type="PANTHER" id="PTHR23236">
    <property type="entry name" value="EUKARYOTIC TRANSLATION INITIATION FACTOR 4B/4H"/>
    <property type="match status" value="1"/>
</dbReference>
<feature type="region of interest" description="Disordered" evidence="3">
    <location>
        <begin position="147"/>
        <end position="556"/>
    </location>
</feature>
<keyword evidence="6" id="KW-1185">Reference proteome</keyword>
<feature type="compositionally biased region" description="Low complexity" evidence="3">
    <location>
        <begin position="433"/>
        <end position="444"/>
    </location>
</feature>
<evidence type="ECO:0000313" key="5">
    <source>
        <dbReference type="EMBL" id="KFH42523.1"/>
    </source>
</evidence>